<proteinExistence type="predicted"/>
<evidence type="ECO:0000313" key="2">
    <source>
        <dbReference type="EMBL" id="KZX15411.1"/>
    </source>
</evidence>
<feature type="transmembrane region" description="Helical" evidence="1">
    <location>
        <begin position="12"/>
        <end position="34"/>
    </location>
</feature>
<gene>
    <name evidence="2" type="ORF">MBCUT_15440</name>
</gene>
<reference evidence="2 3" key="1">
    <citation type="submission" date="2016-04" db="EMBL/GenBank/DDBJ databases">
        <title>Genome sequence of Methanobrevibacter cuticularis DSM 11139.</title>
        <authorList>
            <person name="Poehlein A."/>
            <person name="Seedorf H."/>
            <person name="Daniel R."/>
        </authorList>
    </citation>
    <scope>NUCLEOTIDE SEQUENCE [LARGE SCALE GENOMIC DNA]</scope>
    <source>
        <strain evidence="2 3">DSM 11139</strain>
    </source>
</reference>
<keyword evidence="1" id="KW-0472">Membrane</keyword>
<dbReference type="STRING" id="47311.MBCUT_15440"/>
<dbReference type="OrthoDB" id="77653at2157"/>
<dbReference type="Proteomes" id="UP000077275">
    <property type="component" value="Unassembled WGS sequence"/>
</dbReference>
<evidence type="ECO:0000256" key="1">
    <source>
        <dbReference type="SAM" id="Phobius"/>
    </source>
</evidence>
<keyword evidence="3" id="KW-1185">Reference proteome</keyword>
<comment type="caution">
    <text evidence="2">The sequence shown here is derived from an EMBL/GenBank/DDBJ whole genome shotgun (WGS) entry which is preliminary data.</text>
</comment>
<organism evidence="2 3">
    <name type="scientific">Methanobrevibacter cuticularis</name>
    <dbReference type="NCBI Taxonomy" id="47311"/>
    <lineage>
        <taxon>Archaea</taxon>
        <taxon>Methanobacteriati</taxon>
        <taxon>Methanobacteriota</taxon>
        <taxon>Methanomada group</taxon>
        <taxon>Methanobacteria</taxon>
        <taxon>Methanobacteriales</taxon>
        <taxon>Methanobacteriaceae</taxon>
        <taxon>Methanobrevibacter</taxon>
    </lineage>
</organism>
<dbReference type="PATRIC" id="fig|47311.3.peg.1680"/>
<accession>A0A166DBI4</accession>
<feature type="transmembrane region" description="Helical" evidence="1">
    <location>
        <begin position="65"/>
        <end position="83"/>
    </location>
</feature>
<keyword evidence="1" id="KW-0812">Transmembrane</keyword>
<keyword evidence="1" id="KW-1133">Transmembrane helix</keyword>
<dbReference type="EMBL" id="LWMW01000119">
    <property type="protein sequence ID" value="KZX15411.1"/>
    <property type="molecule type" value="Genomic_DNA"/>
</dbReference>
<dbReference type="AlphaFoldDB" id="A0A166DBI4"/>
<protein>
    <recommendedName>
        <fullName evidence="4">Class III signal peptide</fullName>
    </recommendedName>
</protein>
<sequence length="198" mass="22826">MKFKELIEKKYIKLLIFLIILKHFKCFVIINNSIRRFKKSFKSNLSYFNEVEIFNNKKGQLSLEFLLISLIAILIFISFSLPLENLAIDLTLDSTNSFLIKSEIAKITTAIDAIYSNGPGSKRVIVVDVPYDTRINFHKNIDGGMAESEVTIDRDENKIIELPFKANNSEGSLYLIKGYNKIIIQWIYGEEDIKFNLS</sequence>
<dbReference type="RefSeq" id="WP_067260103.1">
    <property type="nucleotide sequence ID" value="NZ_LWMW01000119.1"/>
</dbReference>
<evidence type="ECO:0000313" key="3">
    <source>
        <dbReference type="Proteomes" id="UP000077275"/>
    </source>
</evidence>
<evidence type="ECO:0008006" key="4">
    <source>
        <dbReference type="Google" id="ProtNLM"/>
    </source>
</evidence>
<name>A0A166DBI4_9EURY</name>